<feature type="transmembrane region" description="Helical" evidence="1">
    <location>
        <begin position="9"/>
        <end position="37"/>
    </location>
</feature>
<comment type="caution">
    <text evidence="2">The sequence shown here is derived from an EMBL/GenBank/DDBJ whole genome shotgun (WGS) entry which is preliminary data.</text>
</comment>
<sequence>MRASRVFRLIFRIFILILTTSVTLVTVLGGLSAVLILDPTSENIGIDTDEVDFNIDIDLLGGVVNEFNFTLPFNITNAGYFDLHDLEMRFVMGVRYEHINLTVPGQNDTVTAKIFEKTHIYGTILKGATENYVFKGNFTDFISVNFPDLQTEVNWYRSPQPALEFVANFTVSLVYSLGLHVLAFGGTNQSIGDFSLP</sequence>
<protein>
    <submittedName>
        <fullName evidence="2">Uncharacterized protein</fullName>
    </submittedName>
</protein>
<reference evidence="2" key="1">
    <citation type="journal article" date="2015" name="Nature">
        <title>Complex archaea that bridge the gap between prokaryotes and eukaryotes.</title>
        <authorList>
            <person name="Spang A."/>
            <person name="Saw J.H."/>
            <person name="Jorgensen S.L."/>
            <person name="Zaremba-Niedzwiedzka K."/>
            <person name="Martijn J."/>
            <person name="Lind A.E."/>
            <person name="van Eijk R."/>
            <person name="Schleper C."/>
            <person name="Guy L."/>
            <person name="Ettema T.J."/>
        </authorList>
    </citation>
    <scope>NUCLEOTIDE SEQUENCE</scope>
</reference>
<keyword evidence="1" id="KW-0812">Transmembrane</keyword>
<dbReference type="AlphaFoldDB" id="A0A0F9SGE9"/>
<gene>
    <name evidence="2" type="ORF">LCGC14_0854340</name>
</gene>
<evidence type="ECO:0000313" key="2">
    <source>
        <dbReference type="EMBL" id="KKN28433.1"/>
    </source>
</evidence>
<keyword evidence="1" id="KW-0472">Membrane</keyword>
<dbReference type="EMBL" id="LAZR01002564">
    <property type="protein sequence ID" value="KKN28433.1"/>
    <property type="molecule type" value="Genomic_DNA"/>
</dbReference>
<accession>A0A0F9SGE9</accession>
<evidence type="ECO:0000256" key="1">
    <source>
        <dbReference type="SAM" id="Phobius"/>
    </source>
</evidence>
<name>A0A0F9SGE9_9ZZZZ</name>
<keyword evidence="1" id="KW-1133">Transmembrane helix</keyword>
<organism evidence="2">
    <name type="scientific">marine sediment metagenome</name>
    <dbReference type="NCBI Taxonomy" id="412755"/>
    <lineage>
        <taxon>unclassified sequences</taxon>
        <taxon>metagenomes</taxon>
        <taxon>ecological metagenomes</taxon>
    </lineage>
</organism>
<proteinExistence type="predicted"/>